<dbReference type="Proteomes" id="UP001268256">
    <property type="component" value="Unassembled WGS sequence"/>
</dbReference>
<evidence type="ECO:0000313" key="1">
    <source>
        <dbReference type="EMBL" id="MDS3861168.1"/>
    </source>
</evidence>
<name>A0AAE4FRX5_9CYAN</name>
<gene>
    <name evidence="1" type="ORF">RIF25_10155</name>
</gene>
<dbReference type="RefSeq" id="WP_322878417.1">
    <property type="nucleotide sequence ID" value="NZ_JAVMIP010000009.1"/>
</dbReference>
<reference evidence="2" key="1">
    <citation type="submission" date="2023-07" db="EMBL/GenBank/DDBJ databases">
        <authorList>
            <person name="Luz R."/>
            <person name="Cordeiro R."/>
            <person name="Fonseca A."/>
            <person name="Goncalves V."/>
        </authorList>
    </citation>
    <scope>NUCLEOTIDE SEQUENCE [LARGE SCALE GENOMIC DNA]</scope>
    <source>
        <strain evidence="2">BACA0444</strain>
    </source>
</reference>
<comment type="caution">
    <text evidence="1">The sequence shown here is derived from an EMBL/GenBank/DDBJ whole genome shotgun (WGS) entry which is preliminary data.</text>
</comment>
<sequence length="87" mass="9576">MGVPSILSTGVVMDSSILNQIMARLSHADQIRLLVSHPFFTGRCPQCHSRVPLSQANLGQAQCTHCGWLDLDLQQEELRDDSITPSC</sequence>
<proteinExistence type="predicted"/>
<evidence type="ECO:0000313" key="2">
    <source>
        <dbReference type="Proteomes" id="UP001268256"/>
    </source>
</evidence>
<dbReference type="AlphaFoldDB" id="A0AAE4FRX5"/>
<accession>A0AAE4FRX5</accession>
<dbReference type="EMBL" id="JAVMIP010000009">
    <property type="protein sequence ID" value="MDS3861168.1"/>
    <property type="molecule type" value="Genomic_DNA"/>
</dbReference>
<organism evidence="1 2">
    <name type="scientific">Pseudocalidococcus azoricus BACA0444</name>
    <dbReference type="NCBI Taxonomy" id="2918990"/>
    <lineage>
        <taxon>Bacteria</taxon>
        <taxon>Bacillati</taxon>
        <taxon>Cyanobacteriota</taxon>
        <taxon>Cyanophyceae</taxon>
        <taxon>Acaryochloridales</taxon>
        <taxon>Thermosynechococcaceae</taxon>
        <taxon>Pseudocalidococcus</taxon>
        <taxon>Pseudocalidococcus azoricus</taxon>
    </lineage>
</organism>
<protein>
    <submittedName>
        <fullName evidence="1">Uncharacterized protein</fullName>
    </submittedName>
</protein>
<keyword evidence="2" id="KW-1185">Reference proteome</keyword>